<evidence type="ECO:0000313" key="3">
    <source>
        <dbReference type="EMBL" id="KAH8508691.1"/>
    </source>
</evidence>
<feature type="transmembrane region" description="Helical" evidence="2">
    <location>
        <begin position="41"/>
        <end position="64"/>
    </location>
</feature>
<keyword evidence="4" id="KW-1185">Reference proteome</keyword>
<reference evidence="3" key="1">
    <citation type="journal article" date="2021" name="J. Hered.">
        <title>Genome Assembly of Salicaceae Populus deltoides (Eastern Cottonwood) I-69 Based on Nanopore Sequencing and Hi-C Technologies.</title>
        <authorList>
            <person name="Bai S."/>
            <person name="Wu H."/>
            <person name="Zhang J."/>
            <person name="Pan Z."/>
            <person name="Zhao W."/>
            <person name="Li Z."/>
            <person name="Tong C."/>
        </authorList>
    </citation>
    <scope>NUCLEOTIDE SEQUENCE</scope>
    <source>
        <tissue evidence="3">Leaf</tissue>
    </source>
</reference>
<feature type="compositionally biased region" description="Low complexity" evidence="1">
    <location>
        <begin position="163"/>
        <end position="173"/>
    </location>
</feature>
<keyword evidence="2" id="KW-0472">Membrane</keyword>
<evidence type="ECO:0000256" key="1">
    <source>
        <dbReference type="SAM" id="MobiDB-lite"/>
    </source>
</evidence>
<dbReference type="AlphaFoldDB" id="A0A8T2YUK3"/>
<gene>
    <name evidence="3" type="ORF">H0E87_010724</name>
</gene>
<evidence type="ECO:0000313" key="4">
    <source>
        <dbReference type="Proteomes" id="UP000807159"/>
    </source>
</evidence>
<comment type="caution">
    <text evidence="3">The sequence shown here is derived from an EMBL/GenBank/DDBJ whole genome shotgun (WGS) entry which is preliminary data.</text>
</comment>
<protein>
    <submittedName>
        <fullName evidence="3">Uncharacterized protein</fullName>
    </submittedName>
</protein>
<feature type="compositionally biased region" description="Polar residues" evidence="1">
    <location>
        <begin position="177"/>
        <end position="186"/>
    </location>
</feature>
<organism evidence="3 4">
    <name type="scientific">Populus deltoides</name>
    <name type="common">Eastern poplar</name>
    <name type="synonym">Eastern cottonwood</name>
    <dbReference type="NCBI Taxonomy" id="3696"/>
    <lineage>
        <taxon>Eukaryota</taxon>
        <taxon>Viridiplantae</taxon>
        <taxon>Streptophyta</taxon>
        <taxon>Embryophyta</taxon>
        <taxon>Tracheophyta</taxon>
        <taxon>Spermatophyta</taxon>
        <taxon>Magnoliopsida</taxon>
        <taxon>eudicotyledons</taxon>
        <taxon>Gunneridae</taxon>
        <taxon>Pentapetalae</taxon>
        <taxon>rosids</taxon>
        <taxon>fabids</taxon>
        <taxon>Malpighiales</taxon>
        <taxon>Salicaceae</taxon>
        <taxon>Saliceae</taxon>
        <taxon>Populus</taxon>
    </lineage>
</organism>
<feature type="region of interest" description="Disordered" evidence="1">
    <location>
        <begin position="122"/>
        <end position="205"/>
    </location>
</feature>
<keyword evidence="2" id="KW-0812">Transmembrane</keyword>
<dbReference type="PANTHER" id="PTHR35697">
    <property type="entry name" value="OS08G0108300 PROTEIN"/>
    <property type="match status" value="1"/>
</dbReference>
<feature type="compositionally biased region" description="Low complexity" evidence="1">
    <location>
        <begin position="122"/>
        <end position="139"/>
    </location>
</feature>
<evidence type="ECO:0000256" key="2">
    <source>
        <dbReference type="SAM" id="Phobius"/>
    </source>
</evidence>
<dbReference type="EMBL" id="JACEGQ020000005">
    <property type="protein sequence ID" value="KAH8508691.1"/>
    <property type="molecule type" value="Genomic_DNA"/>
</dbReference>
<keyword evidence="2" id="KW-1133">Transmembrane helix</keyword>
<sequence>MPPPPKPSSAPPVYAAPLTFNSVPPSSNVVSPPPGDNHTTVIVVCVSLGGVFFLAFLLIGLICLAKKKKKPVMVPTAPVCIEEHEVIQETITTGQSEEETAIVSMEDDVRIHRVLGVVGSGSSLNMSSPSGPSSPSESGRQLKGFHPVLQKTPSSPLSPHSPATAADRQPAAAEYPSLSNNQVSSHGSRKGVVHHHASSPLHQLPVLHRPQVAPIKRSSLYCTVGKQQQLSHLSHSLPRTSNIGGHQG</sequence>
<feature type="region of interest" description="Disordered" evidence="1">
    <location>
        <begin position="229"/>
        <end position="248"/>
    </location>
</feature>
<proteinExistence type="predicted"/>
<dbReference type="PANTHER" id="PTHR35697:SF6">
    <property type="entry name" value="LEUCINE-RICH REPEAT EXTENSIN-LIKE PROTEIN 3"/>
    <property type="match status" value="1"/>
</dbReference>
<dbReference type="Proteomes" id="UP000807159">
    <property type="component" value="Chromosome 5"/>
</dbReference>
<dbReference type="GO" id="GO:0009834">
    <property type="term" value="P:plant-type secondary cell wall biogenesis"/>
    <property type="evidence" value="ECO:0007669"/>
    <property type="project" value="InterPro"/>
</dbReference>
<dbReference type="InterPro" id="IPR044950">
    <property type="entry name" value="TED6/7"/>
</dbReference>
<feature type="compositionally biased region" description="Basic residues" evidence="1">
    <location>
        <begin position="187"/>
        <end position="197"/>
    </location>
</feature>
<name>A0A8T2YUK3_POPDE</name>
<accession>A0A8T2YUK3</accession>